<name>A0A7R8UWX3_HERIL</name>
<reference evidence="4 5" key="1">
    <citation type="submission" date="2020-11" db="EMBL/GenBank/DDBJ databases">
        <authorList>
            <person name="Wallbank WR R."/>
            <person name="Pardo Diaz C."/>
            <person name="Kozak K."/>
            <person name="Martin S."/>
            <person name="Jiggins C."/>
            <person name="Moest M."/>
            <person name="Warren A I."/>
            <person name="Generalovic N T."/>
            <person name="Byers J.R.P. K."/>
            <person name="Montejo-Kovacevich G."/>
            <person name="Yen C E."/>
        </authorList>
    </citation>
    <scope>NUCLEOTIDE SEQUENCE [LARGE SCALE GENOMIC DNA]</scope>
</reference>
<dbReference type="Proteomes" id="UP000594454">
    <property type="component" value="Chromosome 4"/>
</dbReference>
<dbReference type="GO" id="GO:0030246">
    <property type="term" value="F:carbohydrate binding"/>
    <property type="evidence" value="ECO:0007669"/>
    <property type="project" value="UniProtKB-UniRule"/>
</dbReference>
<proteinExistence type="predicted"/>
<dbReference type="Gene3D" id="2.60.120.200">
    <property type="match status" value="1"/>
</dbReference>
<evidence type="ECO:0000313" key="4">
    <source>
        <dbReference type="EMBL" id="CAD7088612.1"/>
    </source>
</evidence>
<evidence type="ECO:0000256" key="1">
    <source>
        <dbReference type="ARBA" id="ARBA00022734"/>
    </source>
</evidence>
<dbReference type="CDD" id="cd00070">
    <property type="entry name" value="GLECT"/>
    <property type="match status" value="1"/>
</dbReference>
<dbReference type="EMBL" id="LR899012">
    <property type="protein sequence ID" value="CAD7088612.1"/>
    <property type="molecule type" value="Genomic_DNA"/>
</dbReference>
<organism evidence="4 5">
    <name type="scientific">Hermetia illucens</name>
    <name type="common">Black soldier fly</name>
    <dbReference type="NCBI Taxonomy" id="343691"/>
    <lineage>
        <taxon>Eukaryota</taxon>
        <taxon>Metazoa</taxon>
        <taxon>Ecdysozoa</taxon>
        <taxon>Arthropoda</taxon>
        <taxon>Hexapoda</taxon>
        <taxon>Insecta</taxon>
        <taxon>Pterygota</taxon>
        <taxon>Neoptera</taxon>
        <taxon>Endopterygota</taxon>
        <taxon>Diptera</taxon>
        <taxon>Brachycera</taxon>
        <taxon>Stratiomyomorpha</taxon>
        <taxon>Stratiomyidae</taxon>
        <taxon>Hermetiinae</taxon>
        <taxon>Hermetia</taxon>
    </lineage>
</organism>
<dbReference type="PANTHER" id="PTHR11346">
    <property type="entry name" value="GALECTIN"/>
    <property type="match status" value="1"/>
</dbReference>
<keyword evidence="5" id="KW-1185">Reference proteome</keyword>
<sequence length="142" mass="16114">MACTSIPAHNPAVPFLGKFHHPLHPGSKIRIGGMMTQGGDERFVINLQSGPITNPRDDTALHLSIRPRDQTIVRNTYTNKQWGAEERSGHCPIIPGRPYDIEIAVRLDCFAIFVNGRHYYKSKIRRYTSLEGDRTRKCNTFP</sequence>
<dbReference type="SUPFAM" id="SSF49899">
    <property type="entry name" value="Concanavalin A-like lectins/glucanases"/>
    <property type="match status" value="1"/>
</dbReference>
<dbReference type="Pfam" id="PF00337">
    <property type="entry name" value="Gal-bind_lectin"/>
    <property type="match status" value="1"/>
</dbReference>
<dbReference type="InterPro" id="IPR013320">
    <property type="entry name" value="ConA-like_dom_sf"/>
</dbReference>
<keyword evidence="1 2" id="KW-0430">Lectin</keyword>
<dbReference type="InterPro" id="IPR044156">
    <property type="entry name" value="Galectin-like"/>
</dbReference>
<protein>
    <recommendedName>
        <fullName evidence="2">Galectin</fullName>
    </recommendedName>
</protein>
<dbReference type="SMART" id="SM00276">
    <property type="entry name" value="GLECT"/>
    <property type="match status" value="1"/>
</dbReference>
<evidence type="ECO:0000259" key="3">
    <source>
        <dbReference type="PROSITE" id="PS51304"/>
    </source>
</evidence>
<dbReference type="PROSITE" id="PS51304">
    <property type="entry name" value="GALECTIN"/>
    <property type="match status" value="1"/>
</dbReference>
<evidence type="ECO:0000313" key="5">
    <source>
        <dbReference type="Proteomes" id="UP000594454"/>
    </source>
</evidence>
<dbReference type="SMART" id="SM00908">
    <property type="entry name" value="Gal-bind_lectin"/>
    <property type="match status" value="1"/>
</dbReference>
<dbReference type="OrthoDB" id="6251307at2759"/>
<feature type="domain" description="Galectin" evidence="3">
    <location>
        <begin position="15"/>
        <end position="142"/>
    </location>
</feature>
<dbReference type="PANTHER" id="PTHR11346:SF176">
    <property type="entry name" value="32 KDA BETA-GALACTOSIDE-BINDING LECTIN LEC-3"/>
    <property type="match status" value="1"/>
</dbReference>
<dbReference type="AlphaFoldDB" id="A0A7R8UWX3"/>
<evidence type="ECO:0000256" key="2">
    <source>
        <dbReference type="RuleBase" id="RU102079"/>
    </source>
</evidence>
<dbReference type="GO" id="GO:0016936">
    <property type="term" value="F:galactoside binding"/>
    <property type="evidence" value="ECO:0007669"/>
    <property type="project" value="TreeGrafter"/>
</dbReference>
<dbReference type="InParanoid" id="A0A7R8UWX3"/>
<dbReference type="InterPro" id="IPR001079">
    <property type="entry name" value="Galectin_CRD"/>
</dbReference>
<gene>
    <name evidence="4" type="ORF">HERILL_LOCUS11220</name>
</gene>
<accession>A0A7R8UWX3</accession>